<keyword evidence="2" id="KW-0472">Membrane</keyword>
<feature type="transmembrane region" description="Helical" evidence="2">
    <location>
        <begin position="384"/>
        <end position="405"/>
    </location>
</feature>
<dbReference type="EMBL" id="KZ454992">
    <property type="protein sequence ID" value="PKI83281.1"/>
    <property type="molecule type" value="Genomic_DNA"/>
</dbReference>
<feature type="transmembrane region" description="Helical" evidence="2">
    <location>
        <begin position="412"/>
        <end position="429"/>
    </location>
</feature>
<evidence type="ECO:0000313" key="3">
    <source>
        <dbReference type="EMBL" id="PKI83281.1"/>
    </source>
</evidence>
<keyword evidence="2" id="KW-1133">Transmembrane helix</keyword>
<feature type="region of interest" description="Disordered" evidence="1">
    <location>
        <begin position="1"/>
        <end position="54"/>
    </location>
</feature>
<dbReference type="PANTHER" id="PTHR40467">
    <property type="match status" value="1"/>
</dbReference>
<reference evidence="3 4" key="1">
    <citation type="submission" date="2017-10" db="EMBL/GenBank/DDBJ databases">
        <title>A novel species of cold-tolerant Malassezia isolated from bats.</title>
        <authorList>
            <person name="Lorch J.M."/>
            <person name="Palmer J.M."/>
            <person name="Vanderwolf K.J."/>
            <person name="Schmidt K.Z."/>
            <person name="Verant M.L."/>
            <person name="Weller T.J."/>
            <person name="Blehert D.S."/>
        </authorList>
    </citation>
    <scope>NUCLEOTIDE SEQUENCE [LARGE SCALE GENOMIC DNA]</scope>
    <source>
        <strain evidence="3 4">NWHC:44797-103</strain>
    </source>
</reference>
<protein>
    <submittedName>
        <fullName evidence="3">Uncharacterized protein</fullName>
    </submittedName>
</protein>
<dbReference type="Proteomes" id="UP000232875">
    <property type="component" value="Unassembled WGS sequence"/>
</dbReference>
<evidence type="ECO:0000313" key="4">
    <source>
        <dbReference type="Proteomes" id="UP000232875"/>
    </source>
</evidence>
<feature type="compositionally biased region" description="Acidic residues" evidence="1">
    <location>
        <begin position="16"/>
        <end position="25"/>
    </location>
</feature>
<dbReference type="PANTHER" id="PTHR40467:SF1">
    <property type="match status" value="1"/>
</dbReference>
<name>A0A2N1J9P8_9BASI</name>
<feature type="transmembrane region" description="Helical" evidence="2">
    <location>
        <begin position="186"/>
        <end position="204"/>
    </location>
</feature>
<keyword evidence="4" id="KW-1185">Reference proteome</keyword>
<feature type="transmembrane region" description="Helical" evidence="2">
    <location>
        <begin position="292"/>
        <end position="312"/>
    </location>
</feature>
<dbReference type="OrthoDB" id="5541877at2759"/>
<organism evidence="3 4">
    <name type="scientific">Malassezia vespertilionis</name>
    <dbReference type="NCBI Taxonomy" id="2020962"/>
    <lineage>
        <taxon>Eukaryota</taxon>
        <taxon>Fungi</taxon>
        <taxon>Dikarya</taxon>
        <taxon>Basidiomycota</taxon>
        <taxon>Ustilaginomycotina</taxon>
        <taxon>Malasseziomycetes</taxon>
        <taxon>Malasseziales</taxon>
        <taxon>Malasseziaceae</taxon>
        <taxon>Malassezia</taxon>
    </lineage>
</organism>
<evidence type="ECO:0000256" key="1">
    <source>
        <dbReference type="SAM" id="MobiDB-lite"/>
    </source>
</evidence>
<dbReference type="InterPro" id="IPR039966">
    <property type="entry name" value="C553.12c"/>
</dbReference>
<gene>
    <name evidence="3" type="ORF">MVES_002949</name>
</gene>
<feature type="transmembrane region" description="Helical" evidence="2">
    <location>
        <begin position="216"/>
        <end position="239"/>
    </location>
</feature>
<keyword evidence="2" id="KW-0812">Transmembrane</keyword>
<accession>A0A2N1J9P8</accession>
<feature type="transmembrane region" description="Helical" evidence="2">
    <location>
        <begin position="441"/>
        <end position="459"/>
    </location>
</feature>
<feature type="transmembrane region" description="Helical" evidence="2">
    <location>
        <begin position="495"/>
        <end position="515"/>
    </location>
</feature>
<feature type="transmembrane region" description="Helical" evidence="2">
    <location>
        <begin position="347"/>
        <end position="372"/>
    </location>
</feature>
<dbReference type="AlphaFoldDB" id="A0A2N1J9P8"/>
<evidence type="ECO:0000256" key="2">
    <source>
        <dbReference type="SAM" id="Phobius"/>
    </source>
</evidence>
<feature type="transmembrane region" description="Helical" evidence="2">
    <location>
        <begin position="251"/>
        <end position="272"/>
    </location>
</feature>
<sequence>MDVPDALGRSSWSEELGSDEDLSEEELPRPVLDQIPPSPGYGADPSTALGTGFWLPAPMQSSERFQLPFGARWALPQGNILWGLGTQKRKSRQQHSYGALDSAPRPAFSPSVFRATTNIGALNPGRNTNMEPIGFRTRAPEYDTSVQDMPLPSSPSVRPKHMFEHAFRPSGDAIDTVLGSWTQRNFVLIWLPVLLVLGWCAMPFPNTRETQMDENFWFFLLWYYGAYVSVGLIFVTQLFTLYRLNWWPSAIGAKTSYVLFWSLSVFCGYLLYRWNPFDSADPEDEQWALKTQWVLLAFATMAMPACVCFVGLRRRGRQLHRTAVPESQQPFVSTAMFARIPASYRRFLWFLSTMALNLLTLLIGQGYAIVYLSTLPHTGLDGTLYVAFWLVTVNVLSTLSQVVLGDKVRSRALQFVSKFFYFMVYFIFYRNLFARLRSFDQFALIQLLSSAWVCLWYPLTMSRTWLRFLNKFNPRAVPWERHAEKMSLFFYLRNMAQHTTMLAFLGWLSLLHFGINRRMYPFFAFDDKDPYNYKLTMQGSLVIWVSECISNWATTRRCASIQSS</sequence>
<proteinExistence type="predicted"/>